<sequence>RPPPSSLNPHELQHLDPLLRHHRHRHQPVLHGCRLRRRQVCGARHRPHLLEAGPGPTRDELVDGREGRPRGAERGVGPCQDVPVGRGEGRPRRRVRASAPRPELHVRVVPGPGGGVQVRGAPGPAVRQTASLHVGRLGRVRGVRGGARPHVCASRGVQGRHRHLPCRLRPLQPAHRADRDRPRRLVRHRPAARASSDHVDAARPRRPRPRQPRLAQLVKRPRNLAVHLCAPGRRARPLPPSPQDLSDPRADHDDVRLDLLRVRPLEPDDLVEHVWCWPGFQAPQARAGEREGGEGAKVAAAGADHDLSAVEPSLASVCNESYSS</sequence>
<feature type="region of interest" description="Disordered" evidence="1">
    <location>
        <begin position="172"/>
        <end position="213"/>
    </location>
</feature>
<evidence type="ECO:0000313" key="3">
    <source>
        <dbReference type="Proteomes" id="UP000053890"/>
    </source>
</evidence>
<dbReference type="Proteomes" id="UP000053890">
    <property type="component" value="Unassembled WGS sequence"/>
</dbReference>
<feature type="compositionally biased region" description="Basic and acidic residues" evidence="1">
    <location>
        <begin position="57"/>
        <end position="73"/>
    </location>
</feature>
<reference evidence="2 3" key="1">
    <citation type="journal article" date="2015" name="Front. Microbiol.">
        <title>Genome sequence of the plant growth promoting endophytic yeast Rhodotorula graminis WP1.</title>
        <authorList>
            <person name="Firrincieli A."/>
            <person name="Otillar R."/>
            <person name="Salamov A."/>
            <person name="Schmutz J."/>
            <person name="Khan Z."/>
            <person name="Redman R.S."/>
            <person name="Fleck N.D."/>
            <person name="Lindquist E."/>
            <person name="Grigoriev I.V."/>
            <person name="Doty S.L."/>
        </authorList>
    </citation>
    <scope>NUCLEOTIDE SEQUENCE [LARGE SCALE GENOMIC DNA]</scope>
    <source>
        <strain evidence="2 3">WP1</strain>
    </source>
</reference>
<evidence type="ECO:0000256" key="1">
    <source>
        <dbReference type="SAM" id="MobiDB-lite"/>
    </source>
</evidence>
<dbReference type="RefSeq" id="XP_018272956.1">
    <property type="nucleotide sequence ID" value="XM_018416070.1"/>
</dbReference>
<proteinExistence type="predicted"/>
<dbReference type="AlphaFoldDB" id="A0A194S8I1"/>
<feature type="non-terminal residue" evidence="2">
    <location>
        <position position="324"/>
    </location>
</feature>
<protein>
    <submittedName>
        <fullName evidence="2">Uncharacterized protein</fullName>
    </submittedName>
</protein>
<name>A0A194S8I1_RHOGW</name>
<feature type="non-terminal residue" evidence="2">
    <location>
        <position position="1"/>
    </location>
</feature>
<feature type="compositionally biased region" description="Low complexity" evidence="1">
    <location>
        <begin position="75"/>
        <end position="85"/>
    </location>
</feature>
<gene>
    <name evidence="2" type="ORF">RHOBADRAFT_51890</name>
</gene>
<dbReference type="EMBL" id="KQ474075">
    <property type="protein sequence ID" value="KPV76907.1"/>
    <property type="molecule type" value="Genomic_DNA"/>
</dbReference>
<feature type="region of interest" description="Disordered" evidence="1">
    <location>
        <begin position="232"/>
        <end position="251"/>
    </location>
</feature>
<feature type="region of interest" description="Disordered" evidence="1">
    <location>
        <begin position="47"/>
        <end position="99"/>
    </location>
</feature>
<organism evidence="2 3">
    <name type="scientific">Rhodotorula graminis (strain WP1)</name>
    <dbReference type="NCBI Taxonomy" id="578459"/>
    <lineage>
        <taxon>Eukaryota</taxon>
        <taxon>Fungi</taxon>
        <taxon>Dikarya</taxon>
        <taxon>Basidiomycota</taxon>
        <taxon>Pucciniomycotina</taxon>
        <taxon>Microbotryomycetes</taxon>
        <taxon>Sporidiobolales</taxon>
        <taxon>Sporidiobolaceae</taxon>
        <taxon>Rhodotorula</taxon>
    </lineage>
</organism>
<keyword evidence="3" id="KW-1185">Reference proteome</keyword>
<dbReference type="GeneID" id="28976518"/>
<evidence type="ECO:0000313" key="2">
    <source>
        <dbReference type="EMBL" id="KPV76907.1"/>
    </source>
</evidence>
<accession>A0A194S8I1</accession>